<dbReference type="InterPro" id="IPR029020">
    <property type="entry name" value="Ammonium/urea_transptr"/>
</dbReference>
<dbReference type="OrthoDB" id="10020570at2759"/>
<feature type="compositionally biased region" description="Polar residues" evidence="5">
    <location>
        <begin position="69"/>
        <end position="78"/>
    </location>
</feature>
<evidence type="ECO:0000256" key="1">
    <source>
        <dbReference type="ARBA" id="ARBA00004141"/>
    </source>
</evidence>
<evidence type="ECO:0000313" key="7">
    <source>
        <dbReference type="EMBL" id="CAF4063266.1"/>
    </source>
</evidence>
<reference evidence="6" key="1">
    <citation type="submission" date="2021-02" db="EMBL/GenBank/DDBJ databases">
        <authorList>
            <person name="Nowell W R."/>
        </authorList>
    </citation>
    <scope>NUCLEOTIDE SEQUENCE</scope>
</reference>
<accession>A0A815BQI1</accession>
<comment type="subcellular location">
    <subcellularLocation>
        <location evidence="1">Membrane</location>
        <topology evidence="1">Multi-pass membrane protein</topology>
    </subcellularLocation>
</comment>
<comment type="caution">
    <text evidence="6">The sequence shown here is derived from an EMBL/GenBank/DDBJ whole genome shotgun (WGS) entry which is preliminary data.</text>
</comment>
<dbReference type="Proteomes" id="UP000681722">
    <property type="component" value="Unassembled WGS sequence"/>
</dbReference>
<dbReference type="Proteomes" id="UP000663829">
    <property type="component" value="Unassembled WGS sequence"/>
</dbReference>
<evidence type="ECO:0000256" key="5">
    <source>
        <dbReference type="SAM" id="MobiDB-lite"/>
    </source>
</evidence>
<keyword evidence="3" id="KW-1133">Transmembrane helix</keyword>
<dbReference type="GO" id="GO:0016020">
    <property type="term" value="C:membrane"/>
    <property type="evidence" value="ECO:0007669"/>
    <property type="project" value="UniProtKB-SubCell"/>
</dbReference>
<evidence type="ECO:0000256" key="3">
    <source>
        <dbReference type="ARBA" id="ARBA00022989"/>
    </source>
</evidence>
<dbReference type="EMBL" id="CAJNOQ010011303">
    <property type="protein sequence ID" value="CAF1273285.1"/>
    <property type="molecule type" value="Genomic_DNA"/>
</dbReference>
<feature type="region of interest" description="Disordered" evidence="5">
    <location>
        <begin position="42"/>
        <end position="96"/>
    </location>
</feature>
<evidence type="ECO:0000256" key="4">
    <source>
        <dbReference type="ARBA" id="ARBA00023136"/>
    </source>
</evidence>
<dbReference type="AlphaFoldDB" id="A0A815BQI1"/>
<feature type="region of interest" description="Disordered" evidence="5">
    <location>
        <begin position="1"/>
        <end position="24"/>
    </location>
</feature>
<keyword evidence="8" id="KW-1185">Reference proteome</keyword>
<name>A0A815BQI1_9BILA</name>
<keyword evidence="2" id="KW-0812">Transmembrane</keyword>
<dbReference type="Gene3D" id="1.10.3430.10">
    <property type="entry name" value="Ammonium transporter AmtB like domains"/>
    <property type="match status" value="1"/>
</dbReference>
<dbReference type="EMBL" id="CAJOBC010024498">
    <property type="protein sequence ID" value="CAF4063266.1"/>
    <property type="molecule type" value="Genomic_DNA"/>
</dbReference>
<evidence type="ECO:0000313" key="8">
    <source>
        <dbReference type="Proteomes" id="UP000663829"/>
    </source>
</evidence>
<gene>
    <name evidence="6" type="ORF">GPM918_LOCUS27190</name>
    <name evidence="7" type="ORF">SRO942_LOCUS27486</name>
</gene>
<evidence type="ECO:0000313" key="6">
    <source>
        <dbReference type="EMBL" id="CAF1273285.1"/>
    </source>
</evidence>
<proteinExistence type="predicted"/>
<evidence type="ECO:0000256" key="2">
    <source>
        <dbReference type="ARBA" id="ARBA00022692"/>
    </source>
</evidence>
<sequence length="167" mass="19234">MDDTNDRTAETSSKQPKRKEALEPLVIHEIRPWSSFAGAPADEQVLSDIDKPPSHPCLSKTPRSERLQQENAHQTLSSKQERTNRSRSALIDRKTHHHHRHSELTWRSLLCTMSDINQILTYKRFLPGHPWLQSLLIFIDSCFRGIGQVMFANNPLSGFVSSEQNYF</sequence>
<protein>
    <submittedName>
        <fullName evidence="6">Uncharacterized protein</fullName>
    </submittedName>
</protein>
<keyword evidence="4" id="KW-0472">Membrane</keyword>
<organism evidence="6 8">
    <name type="scientific">Didymodactylos carnosus</name>
    <dbReference type="NCBI Taxonomy" id="1234261"/>
    <lineage>
        <taxon>Eukaryota</taxon>
        <taxon>Metazoa</taxon>
        <taxon>Spiralia</taxon>
        <taxon>Gnathifera</taxon>
        <taxon>Rotifera</taxon>
        <taxon>Eurotatoria</taxon>
        <taxon>Bdelloidea</taxon>
        <taxon>Philodinida</taxon>
        <taxon>Philodinidae</taxon>
        <taxon>Didymodactylos</taxon>
    </lineage>
</organism>